<dbReference type="InterPro" id="IPR025403">
    <property type="entry name" value="TgpA-like_C"/>
</dbReference>
<keyword evidence="3" id="KW-0732">Signal</keyword>
<evidence type="ECO:0000259" key="4">
    <source>
        <dbReference type="Pfam" id="PF13559"/>
    </source>
</evidence>
<feature type="transmembrane region" description="Helical" evidence="2">
    <location>
        <begin position="75"/>
        <end position="96"/>
    </location>
</feature>
<protein>
    <submittedName>
        <fullName evidence="5">DUF4129 domain-containing protein</fullName>
    </submittedName>
</protein>
<evidence type="ECO:0000256" key="3">
    <source>
        <dbReference type="SAM" id="SignalP"/>
    </source>
</evidence>
<keyword evidence="2" id="KW-0472">Membrane</keyword>
<gene>
    <name evidence="5" type="ORF">HJG52_08655</name>
</gene>
<feature type="domain" description="Protein-glutamine gamma-glutamyltransferase-like C-terminal" evidence="4">
    <location>
        <begin position="147"/>
        <end position="216"/>
    </location>
</feature>
<dbReference type="Proteomes" id="UP000588586">
    <property type="component" value="Unassembled WGS sequence"/>
</dbReference>
<comment type="caution">
    <text evidence="5">The sequence shown here is derived from an EMBL/GenBank/DDBJ whole genome shotgun (WGS) entry which is preliminary data.</text>
</comment>
<proteinExistence type="predicted"/>
<feature type="signal peptide" evidence="3">
    <location>
        <begin position="1"/>
        <end position="25"/>
    </location>
</feature>
<dbReference type="RefSeq" id="WP_171243228.1">
    <property type="nucleotide sequence ID" value="NZ_JABEPQ010000002.1"/>
</dbReference>
<feature type="chain" id="PRO_5032992326" evidence="3">
    <location>
        <begin position="26"/>
        <end position="247"/>
    </location>
</feature>
<evidence type="ECO:0000256" key="2">
    <source>
        <dbReference type="SAM" id="Phobius"/>
    </source>
</evidence>
<reference evidence="5 6" key="1">
    <citation type="submission" date="2020-04" db="EMBL/GenBank/DDBJ databases">
        <title>Knoellia sp. isolate from air conditioner.</title>
        <authorList>
            <person name="Chea S."/>
            <person name="Kim D.-U."/>
        </authorList>
    </citation>
    <scope>NUCLEOTIDE SEQUENCE [LARGE SCALE GENOMIC DNA]</scope>
    <source>
        <strain evidence="5 6">DB2414S</strain>
    </source>
</reference>
<dbReference type="AlphaFoldDB" id="A0A849HF92"/>
<sequence length="247" mass="25720">MTRRGWTLGVATAATLLLSAWVAAAGPVGIFAAQSISGKESSAPGEEYASGAIRSGAAVKTRAGTTHTDSLMTAIVSWVLTIVLVAVVVFVLVAVVRSIRDTLARHRVDPTEEGAGSELTPERLRAAAQESEELLARGTPSNGVIAAWVSLEDAITSAGIHQNEARTPAEIVTAVMRSYAVDAGALDRLASLYREARFSRHEVGEDMRDQARTALRQVTADLARAEAPKAARPARAGAGGPSAGGVR</sequence>
<feature type="compositionally biased region" description="Gly residues" evidence="1">
    <location>
        <begin position="237"/>
        <end position="247"/>
    </location>
</feature>
<name>A0A849HF92_9MICO</name>
<organism evidence="5 6">
    <name type="scientific">Knoellia koreensis</name>
    <dbReference type="NCBI Taxonomy" id="2730921"/>
    <lineage>
        <taxon>Bacteria</taxon>
        <taxon>Bacillati</taxon>
        <taxon>Actinomycetota</taxon>
        <taxon>Actinomycetes</taxon>
        <taxon>Micrococcales</taxon>
        <taxon>Intrasporangiaceae</taxon>
        <taxon>Knoellia</taxon>
    </lineage>
</organism>
<keyword evidence="2" id="KW-0812">Transmembrane</keyword>
<evidence type="ECO:0000313" key="6">
    <source>
        <dbReference type="Proteomes" id="UP000588586"/>
    </source>
</evidence>
<dbReference type="Pfam" id="PF13559">
    <property type="entry name" value="DUF4129"/>
    <property type="match status" value="1"/>
</dbReference>
<feature type="region of interest" description="Disordered" evidence="1">
    <location>
        <begin position="224"/>
        <end position="247"/>
    </location>
</feature>
<keyword evidence="6" id="KW-1185">Reference proteome</keyword>
<evidence type="ECO:0000256" key="1">
    <source>
        <dbReference type="SAM" id="MobiDB-lite"/>
    </source>
</evidence>
<keyword evidence="2" id="KW-1133">Transmembrane helix</keyword>
<evidence type="ECO:0000313" key="5">
    <source>
        <dbReference type="EMBL" id="NNM46078.1"/>
    </source>
</evidence>
<dbReference type="EMBL" id="JABEPQ010000002">
    <property type="protein sequence ID" value="NNM46078.1"/>
    <property type="molecule type" value="Genomic_DNA"/>
</dbReference>
<accession>A0A849HF92</accession>